<dbReference type="AlphaFoldDB" id="A0A927B6P9"/>
<keyword evidence="2" id="KW-1185">Reference proteome</keyword>
<evidence type="ECO:0000313" key="1">
    <source>
        <dbReference type="EMBL" id="MBD2756389.1"/>
    </source>
</evidence>
<reference evidence="1" key="1">
    <citation type="submission" date="2020-09" db="EMBL/GenBank/DDBJ databases">
        <authorList>
            <person name="Kim M.K."/>
        </authorList>
    </citation>
    <scope>NUCLEOTIDE SEQUENCE</scope>
    <source>
        <strain evidence="1">BT704</strain>
    </source>
</reference>
<organism evidence="1 2">
    <name type="scientific">Spirosoma validum</name>
    <dbReference type="NCBI Taxonomy" id="2771355"/>
    <lineage>
        <taxon>Bacteria</taxon>
        <taxon>Pseudomonadati</taxon>
        <taxon>Bacteroidota</taxon>
        <taxon>Cytophagia</taxon>
        <taxon>Cytophagales</taxon>
        <taxon>Cytophagaceae</taxon>
        <taxon>Spirosoma</taxon>
    </lineage>
</organism>
<sequence>MKHHKIPFNKLIENYVFSVSKKYIEEVGEDAQNKLINLFIHVGNEPHPEPVAKPISRRRSYRDERIKTIEHLISIHQACIDATRNYILFYDQLLSQVSQNIVSQERRCRLTSHYQSLKTKYMDYLTKLQEFQQLERSKLQT</sequence>
<dbReference type="Proteomes" id="UP000653797">
    <property type="component" value="Unassembled WGS sequence"/>
</dbReference>
<protein>
    <submittedName>
        <fullName evidence="1">Uncharacterized protein</fullName>
    </submittedName>
</protein>
<comment type="caution">
    <text evidence="1">The sequence shown here is derived from an EMBL/GenBank/DDBJ whole genome shotgun (WGS) entry which is preliminary data.</text>
</comment>
<name>A0A927B6P9_9BACT</name>
<evidence type="ECO:0000313" key="2">
    <source>
        <dbReference type="Proteomes" id="UP000653797"/>
    </source>
</evidence>
<accession>A0A927B6P9</accession>
<gene>
    <name evidence="1" type="ORF">IC230_26080</name>
</gene>
<dbReference type="EMBL" id="JACXAA010000012">
    <property type="protein sequence ID" value="MBD2756389.1"/>
    <property type="molecule type" value="Genomic_DNA"/>
</dbReference>
<proteinExistence type="predicted"/>
<dbReference type="RefSeq" id="WP_191042013.1">
    <property type="nucleotide sequence ID" value="NZ_JACXAA010000012.1"/>
</dbReference>